<keyword evidence="2" id="KW-1185">Reference proteome</keyword>
<reference evidence="1" key="1">
    <citation type="journal article" date="2019" name="bioRxiv">
        <title>The Genome of the Zebra Mussel, Dreissena polymorpha: A Resource for Invasive Species Research.</title>
        <authorList>
            <person name="McCartney M.A."/>
            <person name="Auch B."/>
            <person name="Kono T."/>
            <person name="Mallez S."/>
            <person name="Zhang Y."/>
            <person name="Obille A."/>
            <person name="Becker A."/>
            <person name="Abrahante J.E."/>
            <person name="Garbe J."/>
            <person name="Badalamenti J.P."/>
            <person name="Herman A."/>
            <person name="Mangelson H."/>
            <person name="Liachko I."/>
            <person name="Sullivan S."/>
            <person name="Sone E.D."/>
            <person name="Koren S."/>
            <person name="Silverstein K.A.T."/>
            <person name="Beckman K.B."/>
            <person name="Gohl D.M."/>
        </authorList>
    </citation>
    <scope>NUCLEOTIDE SEQUENCE</scope>
    <source>
        <strain evidence="1">Duluth1</strain>
        <tissue evidence="1">Whole animal</tissue>
    </source>
</reference>
<gene>
    <name evidence="1" type="ORF">DPMN_159127</name>
</gene>
<reference evidence="1" key="2">
    <citation type="submission" date="2020-11" db="EMBL/GenBank/DDBJ databases">
        <authorList>
            <person name="McCartney M.A."/>
            <person name="Auch B."/>
            <person name="Kono T."/>
            <person name="Mallez S."/>
            <person name="Becker A."/>
            <person name="Gohl D.M."/>
            <person name="Silverstein K.A.T."/>
            <person name="Koren S."/>
            <person name="Bechman K.B."/>
            <person name="Herman A."/>
            <person name="Abrahante J.E."/>
            <person name="Garbe J."/>
        </authorList>
    </citation>
    <scope>NUCLEOTIDE SEQUENCE</scope>
    <source>
        <strain evidence="1">Duluth1</strain>
        <tissue evidence="1">Whole animal</tissue>
    </source>
</reference>
<comment type="caution">
    <text evidence="1">The sequence shown here is derived from an EMBL/GenBank/DDBJ whole genome shotgun (WGS) entry which is preliminary data.</text>
</comment>
<name>A0A9D4EK74_DREPO</name>
<dbReference type="EMBL" id="JAIWYP010000008">
    <property type="protein sequence ID" value="KAH3781300.1"/>
    <property type="molecule type" value="Genomic_DNA"/>
</dbReference>
<sequence length="183" mass="20626">MTIFLYKSGHSTKRIISTLGCNGVVISRNQVNCWVQSYESGRFSYGDINERDDSGVTKKLFPCDIDLIRQTISYDPNISGTDVHKKFIKEGATFSLSTTKRAIKLAGFTSATPRYAQLVSDANNVVRKDFCDNLLKVNDLFDDVIFTDESSIQLHSNKLTSYRPRQSVNVCMPKPKHPLKVHV</sequence>
<dbReference type="Proteomes" id="UP000828390">
    <property type="component" value="Unassembled WGS sequence"/>
</dbReference>
<evidence type="ECO:0000313" key="2">
    <source>
        <dbReference type="Proteomes" id="UP000828390"/>
    </source>
</evidence>
<evidence type="ECO:0000313" key="1">
    <source>
        <dbReference type="EMBL" id="KAH3781300.1"/>
    </source>
</evidence>
<proteinExistence type="predicted"/>
<dbReference type="AlphaFoldDB" id="A0A9D4EK74"/>
<organism evidence="1 2">
    <name type="scientific">Dreissena polymorpha</name>
    <name type="common">Zebra mussel</name>
    <name type="synonym">Mytilus polymorpha</name>
    <dbReference type="NCBI Taxonomy" id="45954"/>
    <lineage>
        <taxon>Eukaryota</taxon>
        <taxon>Metazoa</taxon>
        <taxon>Spiralia</taxon>
        <taxon>Lophotrochozoa</taxon>
        <taxon>Mollusca</taxon>
        <taxon>Bivalvia</taxon>
        <taxon>Autobranchia</taxon>
        <taxon>Heteroconchia</taxon>
        <taxon>Euheterodonta</taxon>
        <taxon>Imparidentia</taxon>
        <taxon>Neoheterodontei</taxon>
        <taxon>Myida</taxon>
        <taxon>Dreissenoidea</taxon>
        <taxon>Dreissenidae</taxon>
        <taxon>Dreissena</taxon>
    </lineage>
</organism>
<protein>
    <recommendedName>
        <fullName evidence="3">Transposase</fullName>
    </recommendedName>
</protein>
<accession>A0A9D4EK74</accession>
<evidence type="ECO:0008006" key="3">
    <source>
        <dbReference type="Google" id="ProtNLM"/>
    </source>
</evidence>